<comment type="caution">
    <text evidence="2">The sequence shown here is derived from an EMBL/GenBank/DDBJ whole genome shotgun (WGS) entry which is preliminary data.</text>
</comment>
<keyword evidence="2" id="KW-0808">Transferase</keyword>
<accession>A0A6L9KYF6</accession>
<dbReference type="InterPro" id="IPR013024">
    <property type="entry name" value="GGCT-like"/>
</dbReference>
<dbReference type="Pfam" id="PF06094">
    <property type="entry name" value="GGACT"/>
    <property type="match status" value="1"/>
</dbReference>
<dbReference type="Gene3D" id="3.10.490.10">
    <property type="entry name" value="Gamma-glutamyl cyclotransferase-like"/>
    <property type="match status" value="1"/>
</dbReference>
<organism evidence="2 3">
    <name type="scientific">Spirosoma terrae</name>
    <dbReference type="NCBI Taxonomy" id="1968276"/>
    <lineage>
        <taxon>Bacteria</taxon>
        <taxon>Pseudomonadati</taxon>
        <taxon>Bacteroidota</taxon>
        <taxon>Cytophagia</taxon>
        <taxon>Cytophagales</taxon>
        <taxon>Cytophagaceae</taxon>
        <taxon>Spirosoma</taxon>
    </lineage>
</organism>
<sequence>MNDTSNFLFVYGTLRPGFDNAFAQSLRQQARYVGEGRFPGLLYDLGNYPGAVYQAGSATAVVGSLYDLGQNQEAVLRYLDVYEGVGNEFDPPTEYIRIIIPVTSDSDGQTNTVSCWAYVYNHSVVNKPIIRSGDYRLFLQNRDYTD</sequence>
<dbReference type="GO" id="GO:0016740">
    <property type="term" value="F:transferase activity"/>
    <property type="evidence" value="ECO:0007669"/>
    <property type="project" value="UniProtKB-KW"/>
</dbReference>
<name>A0A6L9KYF6_9BACT</name>
<evidence type="ECO:0000259" key="1">
    <source>
        <dbReference type="Pfam" id="PF06094"/>
    </source>
</evidence>
<gene>
    <name evidence="2" type="ORF">GK108_00115</name>
</gene>
<dbReference type="AlphaFoldDB" id="A0A6L9KYF6"/>
<dbReference type="CDD" id="cd06661">
    <property type="entry name" value="GGCT_like"/>
    <property type="match status" value="1"/>
</dbReference>
<evidence type="ECO:0000313" key="2">
    <source>
        <dbReference type="EMBL" id="NDU93266.1"/>
    </source>
</evidence>
<dbReference type="RefSeq" id="WP_163940961.1">
    <property type="nucleotide sequence ID" value="NZ_JAAFZH010000001.1"/>
</dbReference>
<dbReference type="SUPFAM" id="SSF110857">
    <property type="entry name" value="Gamma-glutamyl cyclotransferase-like"/>
    <property type="match status" value="1"/>
</dbReference>
<evidence type="ECO:0000313" key="3">
    <source>
        <dbReference type="Proteomes" id="UP000474175"/>
    </source>
</evidence>
<dbReference type="InterPro" id="IPR036568">
    <property type="entry name" value="GGCT-like_sf"/>
</dbReference>
<dbReference type="EMBL" id="JAAFZH010000001">
    <property type="protein sequence ID" value="NDU93266.1"/>
    <property type="molecule type" value="Genomic_DNA"/>
</dbReference>
<keyword evidence="3" id="KW-1185">Reference proteome</keyword>
<dbReference type="Proteomes" id="UP000474175">
    <property type="component" value="Unassembled WGS sequence"/>
</dbReference>
<feature type="domain" description="Gamma-glutamylcyclotransferase AIG2-like" evidence="1">
    <location>
        <begin position="8"/>
        <end position="136"/>
    </location>
</feature>
<protein>
    <submittedName>
        <fullName evidence="2">Gamma-glutamylcyclotransferase</fullName>
    </submittedName>
</protein>
<dbReference type="InterPro" id="IPR009288">
    <property type="entry name" value="AIG2-like_dom"/>
</dbReference>
<proteinExistence type="predicted"/>
<reference evidence="2 3" key="1">
    <citation type="submission" date="2020-02" db="EMBL/GenBank/DDBJ databases">
        <title>Draft genome sequence of two Spirosoma agri KCTC 52727 and Spirosoma terrae KCTC 52035.</title>
        <authorList>
            <person name="Rojas J."/>
            <person name="Ambika Manirajan B."/>
            <person name="Suarez C."/>
            <person name="Ratering S."/>
            <person name="Schnell S."/>
        </authorList>
    </citation>
    <scope>NUCLEOTIDE SEQUENCE [LARGE SCALE GENOMIC DNA]</scope>
    <source>
        <strain evidence="2 3">KCTC 52035</strain>
    </source>
</reference>